<dbReference type="PANTHER" id="PTHR47295:SF10">
    <property type="entry name" value="EG45-LIKE DOMAIN CONTAINING PROTEIN"/>
    <property type="match status" value="1"/>
</dbReference>
<evidence type="ECO:0000256" key="1">
    <source>
        <dbReference type="ARBA" id="ARBA00004613"/>
    </source>
</evidence>
<dbReference type="Proteomes" id="UP001327560">
    <property type="component" value="Chromosome 7"/>
</dbReference>
<keyword evidence="3 4" id="KW-0732">Signal</keyword>
<dbReference type="GO" id="GO:0048046">
    <property type="term" value="C:apoplast"/>
    <property type="evidence" value="ECO:0007669"/>
    <property type="project" value="InterPro"/>
</dbReference>
<proteinExistence type="predicted"/>
<organism evidence="6 7">
    <name type="scientific">Canna indica</name>
    <name type="common">Indian-shot</name>
    <dbReference type="NCBI Taxonomy" id="4628"/>
    <lineage>
        <taxon>Eukaryota</taxon>
        <taxon>Viridiplantae</taxon>
        <taxon>Streptophyta</taxon>
        <taxon>Embryophyta</taxon>
        <taxon>Tracheophyta</taxon>
        <taxon>Spermatophyta</taxon>
        <taxon>Magnoliopsida</taxon>
        <taxon>Liliopsida</taxon>
        <taxon>Zingiberales</taxon>
        <taxon>Cannaceae</taxon>
        <taxon>Canna</taxon>
    </lineage>
</organism>
<protein>
    <submittedName>
        <fullName evidence="6">EG45-like domain containing protein</fullName>
    </submittedName>
</protein>
<dbReference type="InterPro" id="IPR036908">
    <property type="entry name" value="RlpA-like_sf"/>
</dbReference>
<dbReference type="FunFam" id="2.40.40.10:FF:000005">
    <property type="entry name" value="Barwin-related endoglucanase"/>
    <property type="match status" value="1"/>
</dbReference>
<dbReference type="Pfam" id="PF03330">
    <property type="entry name" value="DPBB_1"/>
    <property type="match status" value="1"/>
</dbReference>
<gene>
    <name evidence="6" type="ORF">Cni_G23980</name>
</gene>
<evidence type="ECO:0000313" key="7">
    <source>
        <dbReference type="Proteomes" id="UP001327560"/>
    </source>
</evidence>
<dbReference type="CDD" id="cd22269">
    <property type="entry name" value="DPBB_EG45-like"/>
    <property type="match status" value="1"/>
</dbReference>
<dbReference type="PROSITE" id="PS50842">
    <property type="entry name" value="EXPANSIN_EG45"/>
    <property type="match status" value="1"/>
</dbReference>
<dbReference type="Gene3D" id="2.40.40.10">
    <property type="entry name" value="RlpA-like domain"/>
    <property type="match status" value="1"/>
</dbReference>
<name>A0AAQ3KV16_9LILI</name>
<evidence type="ECO:0000256" key="4">
    <source>
        <dbReference type="SAM" id="SignalP"/>
    </source>
</evidence>
<dbReference type="InterPro" id="IPR044206">
    <property type="entry name" value="EGC1/2"/>
</dbReference>
<feature type="signal peptide" evidence="4">
    <location>
        <begin position="1"/>
        <end position="23"/>
    </location>
</feature>
<dbReference type="PANTHER" id="PTHR47295">
    <property type="entry name" value="EG45-LIKE DOMAIN CONTAINING PROTEIN 1-RELATED"/>
    <property type="match status" value="1"/>
</dbReference>
<evidence type="ECO:0000259" key="5">
    <source>
        <dbReference type="PROSITE" id="PS50842"/>
    </source>
</evidence>
<keyword evidence="2" id="KW-0964">Secreted</keyword>
<dbReference type="SUPFAM" id="SSF50685">
    <property type="entry name" value="Barwin-like endoglucanases"/>
    <property type="match status" value="1"/>
</dbReference>
<dbReference type="EMBL" id="CP136896">
    <property type="protein sequence ID" value="WOL15199.1"/>
    <property type="molecule type" value="Genomic_DNA"/>
</dbReference>
<sequence length="129" mass="13157">MAKSLLVAMAMAMMALHASFVAAVPGTASFSTPSGLPSACFGPVDPGVFLAAASGEIWNNGSACGRRYMVTCTGPANAGETNPCKGTSVNVTIVDYCPACQATFDLSLDAFAVIADPNAGRINIEYTQV</sequence>
<evidence type="ECO:0000313" key="6">
    <source>
        <dbReference type="EMBL" id="WOL15199.1"/>
    </source>
</evidence>
<dbReference type="AlphaFoldDB" id="A0AAQ3KV16"/>
<dbReference type="InterPro" id="IPR009009">
    <property type="entry name" value="RlpA-like_DPBB"/>
</dbReference>
<feature type="chain" id="PRO_5042917556" evidence="4">
    <location>
        <begin position="24"/>
        <end position="129"/>
    </location>
</feature>
<dbReference type="InterPro" id="IPR007112">
    <property type="entry name" value="Expansin/allergen_DPBB_dom"/>
</dbReference>
<dbReference type="SMART" id="SM00837">
    <property type="entry name" value="DPBB_1"/>
    <property type="match status" value="1"/>
</dbReference>
<feature type="domain" description="Expansin-like EG45" evidence="5">
    <location>
        <begin position="25"/>
        <end position="129"/>
    </location>
</feature>
<reference evidence="6 7" key="1">
    <citation type="submission" date="2023-10" db="EMBL/GenBank/DDBJ databases">
        <title>Chromosome-scale genome assembly provides insights into flower coloration mechanisms of Canna indica.</title>
        <authorList>
            <person name="Li C."/>
        </authorList>
    </citation>
    <scope>NUCLEOTIDE SEQUENCE [LARGE SCALE GENOMIC DNA]</scope>
    <source>
        <tissue evidence="6">Flower</tissue>
    </source>
</reference>
<accession>A0AAQ3KV16</accession>
<dbReference type="GO" id="GO:0009627">
    <property type="term" value="P:systemic acquired resistance"/>
    <property type="evidence" value="ECO:0007669"/>
    <property type="project" value="InterPro"/>
</dbReference>
<keyword evidence="7" id="KW-1185">Reference proteome</keyword>
<comment type="subcellular location">
    <subcellularLocation>
        <location evidence="1">Secreted</location>
    </subcellularLocation>
</comment>
<evidence type="ECO:0000256" key="2">
    <source>
        <dbReference type="ARBA" id="ARBA00022525"/>
    </source>
</evidence>
<evidence type="ECO:0000256" key="3">
    <source>
        <dbReference type="ARBA" id="ARBA00022729"/>
    </source>
</evidence>